<organism evidence="1 2">
    <name type="scientific">Rhodobacter capsulatus</name>
    <name type="common">Rhodopseudomonas capsulata</name>
    <dbReference type="NCBI Taxonomy" id="1061"/>
    <lineage>
        <taxon>Bacteria</taxon>
        <taxon>Pseudomonadati</taxon>
        <taxon>Pseudomonadota</taxon>
        <taxon>Alphaproteobacteria</taxon>
        <taxon>Rhodobacterales</taxon>
        <taxon>Rhodobacter group</taxon>
        <taxon>Rhodobacter</taxon>
    </lineage>
</organism>
<proteinExistence type="predicted"/>
<sequence>MCYIITHAFLDEFSSMSFVTVPELKAQLNIDHDLDDALLSHQIDAAVAHVASFIGAPLTEPLPAAIRQAVLMLAAFWYETREAAQAGGAPYAVPFGVHDLLQPHRVWVV</sequence>
<evidence type="ECO:0000313" key="1">
    <source>
        <dbReference type="EMBL" id="SDE41897.1"/>
    </source>
</evidence>
<dbReference type="Gene3D" id="1.10.3230.30">
    <property type="entry name" value="Phage gp6-like head-tail connector protein"/>
    <property type="match status" value="1"/>
</dbReference>
<dbReference type="InterPro" id="IPR006450">
    <property type="entry name" value="Phage_HK97_gp6-like"/>
</dbReference>
<accession>A0A1G7CRG4</accession>
<name>A0A1G7CRG4_RHOCA</name>
<dbReference type="CDD" id="cd08054">
    <property type="entry name" value="gp6"/>
    <property type="match status" value="1"/>
</dbReference>
<dbReference type="Proteomes" id="UP000183812">
    <property type="component" value="Unassembled WGS sequence"/>
</dbReference>
<dbReference type="InterPro" id="IPR021146">
    <property type="entry name" value="Phage_gp6-like_head-tail"/>
</dbReference>
<evidence type="ECO:0008006" key="3">
    <source>
        <dbReference type="Google" id="ProtNLM"/>
    </source>
</evidence>
<dbReference type="Pfam" id="PF05135">
    <property type="entry name" value="Phage_connect_1"/>
    <property type="match status" value="1"/>
</dbReference>
<dbReference type="NCBIfam" id="TIGR01560">
    <property type="entry name" value="put_DNA_pack"/>
    <property type="match status" value="1"/>
</dbReference>
<reference evidence="1 2" key="1">
    <citation type="submission" date="2016-10" db="EMBL/GenBank/DDBJ databases">
        <authorList>
            <person name="de Groot N.N."/>
        </authorList>
    </citation>
    <scope>NUCLEOTIDE SEQUENCE [LARGE SCALE GENOMIC DNA]</scope>
    <source>
        <strain evidence="2">DSM 938 / 37b4</strain>
    </source>
</reference>
<dbReference type="AlphaFoldDB" id="A0A1G7CRG4"/>
<gene>
    <name evidence="1" type="ORF">SAMN04244550_00357</name>
</gene>
<dbReference type="EMBL" id="FNAY01000001">
    <property type="protein sequence ID" value="SDE41897.1"/>
    <property type="molecule type" value="Genomic_DNA"/>
</dbReference>
<protein>
    <recommendedName>
        <fullName evidence="3">Phage gp6-like head-tail connector protein</fullName>
    </recommendedName>
</protein>
<evidence type="ECO:0000313" key="2">
    <source>
        <dbReference type="Proteomes" id="UP000183812"/>
    </source>
</evidence>